<gene>
    <name evidence="4" type="ORF">DN745_03845</name>
</gene>
<keyword evidence="4" id="KW-0540">Nuclease</keyword>
<dbReference type="Gene3D" id="1.10.287.1120">
    <property type="entry name" value="Bipartite methylase S protein"/>
    <property type="match status" value="1"/>
</dbReference>
<dbReference type="KEGG" id="bsed:DN745_03845"/>
<evidence type="ECO:0000256" key="3">
    <source>
        <dbReference type="ARBA" id="ARBA00023125"/>
    </source>
</evidence>
<dbReference type="REBASE" id="254359">
    <property type="entry name" value="S.BseFA350ORF3850P"/>
</dbReference>
<dbReference type="InterPro" id="IPR000055">
    <property type="entry name" value="Restrct_endonuc_typeI_TRD"/>
</dbReference>
<keyword evidence="4" id="KW-0255">Endonuclease</keyword>
<organism evidence="4 5">
    <name type="scientific">Bradymonas sediminis</name>
    <dbReference type="NCBI Taxonomy" id="1548548"/>
    <lineage>
        <taxon>Bacteria</taxon>
        <taxon>Deltaproteobacteria</taxon>
        <taxon>Bradymonadales</taxon>
        <taxon>Bradymonadaceae</taxon>
        <taxon>Bradymonas</taxon>
    </lineage>
</organism>
<keyword evidence="2" id="KW-0680">Restriction system</keyword>
<dbReference type="CDD" id="cd17254">
    <property type="entry name" value="RMtype1_S_FclI-TRD1-CR1_like"/>
    <property type="match status" value="1"/>
</dbReference>
<keyword evidence="4" id="KW-0378">Hydrolase</keyword>
<dbReference type="Gene3D" id="3.90.220.20">
    <property type="entry name" value="DNA methylase specificity domains"/>
    <property type="match status" value="2"/>
</dbReference>
<keyword evidence="5" id="KW-1185">Reference proteome</keyword>
<dbReference type="AlphaFoldDB" id="A0A2Z4FHP2"/>
<dbReference type="InterPro" id="IPR044946">
    <property type="entry name" value="Restrct_endonuc_typeI_TRD_sf"/>
</dbReference>
<dbReference type="PANTHER" id="PTHR30408:SF12">
    <property type="entry name" value="TYPE I RESTRICTION ENZYME MJAVIII SPECIFICITY SUBUNIT"/>
    <property type="match status" value="1"/>
</dbReference>
<dbReference type="GO" id="GO:0009307">
    <property type="term" value="P:DNA restriction-modification system"/>
    <property type="evidence" value="ECO:0007669"/>
    <property type="project" value="UniProtKB-KW"/>
</dbReference>
<evidence type="ECO:0000256" key="2">
    <source>
        <dbReference type="ARBA" id="ARBA00022747"/>
    </source>
</evidence>
<dbReference type="Proteomes" id="UP000249799">
    <property type="component" value="Chromosome"/>
</dbReference>
<proteinExistence type="inferred from homology"/>
<evidence type="ECO:0000313" key="5">
    <source>
        <dbReference type="Proteomes" id="UP000249799"/>
    </source>
</evidence>
<sequence length="425" mass="47641">MVNKVPEGWKNLPLVNLAYYHNGRAFKPADLETKGLPVVRIGQLTGTSPDYDFYSGDDVNEKNLLQNGDLIFSWSATLMVTFWNGGPAILNQHLFKVVPKPSVDHHFLKFVLENSIDALADASHGSTMRHIRRSELKFHHVNVPPLPEQKKIAAILSSVDEAIEATEAVIEQTRTVKRGLLQELLTRGIGHTEFKKTAIGEIPRSWKVYKLGEVAPFQTGYPFKSNEFSQQGDRLLRGSNVGVGTINWSEGNTCFFPTTRRDEFRQYLLKDGDVVIGMDRPFINDGFKTAQIQKNDLPALLLQRVGRFLPISNEILLDFVGLLAESKFVQGYLQKTQKGMDLPHISKSEIENCLVPIPPKNEQIKIADQISSIKNSIRQNNNSLTQYYQLKKGLLQDLLTGKVRVNTLDLPALLNAEAPAEAQAE</sequence>
<dbReference type="GO" id="GO:0003677">
    <property type="term" value="F:DNA binding"/>
    <property type="evidence" value="ECO:0007669"/>
    <property type="project" value="UniProtKB-KW"/>
</dbReference>
<dbReference type="SUPFAM" id="SSF116734">
    <property type="entry name" value="DNA methylase specificity domain"/>
    <property type="match status" value="2"/>
</dbReference>
<comment type="similarity">
    <text evidence="1">Belongs to the type-I restriction system S methylase family.</text>
</comment>
<dbReference type="GO" id="GO:0004519">
    <property type="term" value="F:endonuclease activity"/>
    <property type="evidence" value="ECO:0007669"/>
    <property type="project" value="UniProtKB-KW"/>
</dbReference>
<dbReference type="EMBL" id="CP030032">
    <property type="protein sequence ID" value="AWV88521.1"/>
    <property type="molecule type" value="Genomic_DNA"/>
</dbReference>
<reference evidence="4 5" key="1">
    <citation type="submission" date="2018-06" db="EMBL/GenBank/DDBJ databases">
        <title>Lujinxingia sediminis gen. nov. sp. nov., a new facultative anaerobic member of the class Deltaproteobacteria, and proposal of Lujinxingaceae fam. nov.</title>
        <authorList>
            <person name="Guo L.-Y."/>
            <person name="Li C.-M."/>
            <person name="Wang S."/>
            <person name="Du Z.-J."/>
        </authorList>
    </citation>
    <scope>NUCLEOTIDE SEQUENCE [LARGE SCALE GENOMIC DNA]</scope>
    <source>
        <strain evidence="4 5">FA350</strain>
    </source>
</reference>
<dbReference type="InterPro" id="IPR052021">
    <property type="entry name" value="Type-I_RS_S_subunit"/>
</dbReference>
<dbReference type="Pfam" id="PF01420">
    <property type="entry name" value="Methylase_S"/>
    <property type="match status" value="2"/>
</dbReference>
<accession>A0A2Z4FHP2</accession>
<evidence type="ECO:0000256" key="1">
    <source>
        <dbReference type="ARBA" id="ARBA00010923"/>
    </source>
</evidence>
<dbReference type="RefSeq" id="WP_111332350.1">
    <property type="nucleotide sequence ID" value="NZ_CP030032.1"/>
</dbReference>
<name>A0A2Z4FHP2_9DELT</name>
<keyword evidence="3" id="KW-0238">DNA-binding</keyword>
<dbReference type="CDD" id="cd17259">
    <property type="entry name" value="RMtype1_S_StySKI-TRD2-CR2_like"/>
    <property type="match status" value="1"/>
</dbReference>
<protein>
    <submittedName>
        <fullName evidence="4">Restriction endonuclease subunit S</fullName>
    </submittedName>
</protein>
<dbReference type="OrthoDB" id="5296428at2"/>
<evidence type="ECO:0000313" key="4">
    <source>
        <dbReference type="EMBL" id="AWV88521.1"/>
    </source>
</evidence>
<dbReference type="PANTHER" id="PTHR30408">
    <property type="entry name" value="TYPE-1 RESTRICTION ENZYME ECOKI SPECIFICITY PROTEIN"/>
    <property type="match status" value="1"/>
</dbReference>